<proteinExistence type="predicted"/>
<reference evidence="1" key="1">
    <citation type="submission" date="2017-05" db="EMBL/GenBank/DDBJ databases">
        <authorList>
            <consortium name="The Broad Institute Genomics Platform"/>
            <consortium name="The Broad Institute Genomic Center for Infectious Diseases"/>
            <person name="Earl A."/>
            <person name="Manson A."/>
            <person name="Schwartman J."/>
            <person name="Gilmore M."/>
            <person name="Abouelleil A."/>
            <person name="Cao P."/>
            <person name="Chapman S."/>
            <person name="Cusick C."/>
            <person name="Shea T."/>
            <person name="Young S."/>
            <person name="Neafsey D."/>
            <person name="Nusbaum C."/>
            <person name="Birren B."/>
        </authorList>
    </citation>
    <scope>NUCLEOTIDE SEQUENCE</scope>
    <source>
        <strain evidence="1">7F3_DIV0205</strain>
    </source>
</reference>
<evidence type="ECO:0000313" key="2">
    <source>
        <dbReference type="Proteomes" id="UP000194948"/>
    </source>
</evidence>
<dbReference type="AlphaFoldDB" id="A0AAQ3Y7D5"/>
<sequence length="106" mass="12886">MYEQVRLNCLRFLKIEDFNEIDRLTIPDYEVRMKAYQLKQLDRQYEIHMQAWATVMAGQTRKGKPVFRTFDKFFDYRKAEEKLLGRQKGTSPDKEKLRNWIANFNS</sequence>
<protein>
    <submittedName>
        <fullName evidence="1">Uncharacterized protein</fullName>
    </submittedName>
</protein>
<name>A0AAQ3Y7D5_9ENTE</name>
<evidence type="ECO:0000313" key="1">
    <source>
        <dbReference type="EMBL" id="WYK00505.1"/>
    </source>
</evidence>
<reference evidence="1" key="2">
    <citation type="submission" date="2024-03" db="EMBL/GenBank/DDBJ databases">
        <title>The Genome Sequence of Enterococcus sp. DIV0205d.</title>
        <authorList>
            <consortium name="The Broad Institute Genomics Platform"/>
            <consortium name="The Broad Institute Microbial Omics Core"/>
            <consortium name="The Broad Institute Genomic Center for Infectious Diseases"/>
            <person name="Earl A."/>
            <person name="Manson A."/>
            <person name="Gilmore M."/>
            <person name="Schwartman J."/>
            <person name="Shea T."/>
            <person name="Abouelleil A."/>
            <person name="Cao P."/>
            <person name="Chapman S."/>
            <person name="Cusick C."/>
            <person name="Young S."/>
            <person name="Neafsey D."/>
            <person name="Nusbaum C."/>
            <person name="Birren B."/>
        </authorList>
    </citation>
    <scope>NUCLEOTIDE SEQUENCE</scope>
    <source>
        <strain evidence="1">7F3_DIV0205</strain>
    </source>
</reference>
<gene>
    <name evidence="1" type="ORF">A5821_001603</name>
</gene>
<dbReference type="Proteomes" id="UP000194948">
    <property type="component" value="Chromosome"/>
</dbReference>
<accession>A0AAQ3Y7D5</accession>
<organism evidence="1 2">
    <name type="scientific">Candidatus Enterococcus palustris</name>
    <dbReference type="NCBI Taxonomy" id="1834189"/>
    <lineage>
        <taxon>Bacteria</taxon>
        <taxon>Bacillati</taxon>
        <taxon>Bacillota</taxon>
        <taxon>Bacilli</taxon>
        <taxon>Lactobacillales</taxon>
        <taxon>Enterococcaceae</taxon>
        <taxon>Enterococcus</taxon>
    </lineage>
</organism>
<dbReference type="EMBL" id="CP147244">
    <property type="protein sequence ID" value="WYK00505.1"/>
    <property type="molecule type" value="Genomic_DNA"/>
</dbReference>
<keyword evidence="2" id="KW-1185">Reference proteome</keyword>
<dbReference type="RefSeq" id="WP_249921846.1">
    <property type="nucleotide sequence ID" value="NZ_CP147244.1"/>
</dbReference>